<reference evidence="3 4" key="1">
    <citation type="submission" date="2019-05" db="EMBL/GenBank/DDBJ databases">
        <title>Genome of Alcanivorax gelatiniphagus, an oil degrading marine bacteria.</title>
        <authorList>
            <person name="Kwon K.K."/>
        </authorList>
    </citation>
    <scope>NUCLEOTIDE SEQUENCE [LARGE SCALE GENOMIC DNA]</scope>
    <source>
        <strain evidence="3 4">MEBiC 08158</strain>
    </source>
</reference>
<organism evidence="3 4">
    <name type="scientific">Alloalcanivorax gelatiniphagus</name>
    <dbReference type="NCBI Taxonomy" id="1194167"/>
    <lineage>
        <taxon>Bacteria</taxon>
        <taxon>Pseudomonadati</taxon>
        <taxon>Pseudomonadota</taxon>
        <taxon>Gammaproteobacteria</taxon>
        <taxon>Oceanospirillales</taxon>
        <taxon>Alcanivoracaceae</taxon>
        <taxon>Alloalcanivorax</taxon>
    </lineage>
</organism>
<evidence type="ECO:0000259" key="2">
    <source>
        <dbReference type="PROSITE" id="PS51740"/>
    </source>
</evidence>
<keyword evidence="1 3" id="KW-0238">DNA-binding</keyword>
<name>A0ABY2XP30_9GAMM</name>
<dbReference type="EMBL" id="VCQT01000018">
    <property type="protein sequence ID" value="TMW14247.1"/>
    <property type="molecule type" value="Genomic_DNA"/>
</dbReference>
<dbReference type="SUPFAM" id="SSF89447">
    <property type="entry name" value="AbrB/MazE/MraZ-like"/>
    <property type="match status" value="1"/>
</dbReference>
<proteinExistence type="predicted"/>
<dbReference type="InterPro" id="IPR037914">
    <property type="entry name" value="SpoVT-AbrB_sf"/>
</dbReference>
<keyword evidence="4" id="KW-1185">Reference proteome</keyword>
<dbReference type="SMART" id="SM00966">
    <property type="entry name" value="SpoVT_AbrB"/>
    <property type="match status" value="1"/>
</dbReference>
<dbReference type="InterPro" id="IPR007159">
    <property type="entry name" value="SpoVT-AbrB_dom"/>
</dbReference>
<dbReference type="Pfam" id="PF04014">
    <property type="entry name" value="MazE_antitoxin"/>
    <property type="match status" value="1"/>
</dbReference>
<accession>A0ABY2XP30</accession>
<evidence type="ECO:0000313" key="3">
    <source>
        <dbReference type="EMBL" id="TMW14247.1"/>
    </source>
</evidence>
<feature type="domain" description="SpoVT-AbrB" evidence="2">
    <location>
        <begin position="7"/>
        <end position="51"/>
    </location>
</feature>
<dbReference type="RefSeq" id="WP_138771283.1">
    <property type="nucleotide sequence ID" value="NZ_VCQT01000018.1"/>
</dbReference>
<evidence type="ECO:0000256" key="1">
    <source>
        <dbReference type="PROSITE-ProRule" id="PRU01076"/>
    </source>
</evidence>
<sequence length="86" mass="9529">MFMVTRTKLVRLGNSRAVRIPKAVLDQVGMTLGDVEIEVRGRELVIRPVAAMTLSEMLKTFSPGDTALTAEDRDWLDAPRAGNEML</sequence>
<evidence type="ECO:0000313" key="4">
    <source>
        <dbReference type="Proteomes" id="UP000739180"/>
    </source>
</evidence>
<protein>
    <submittedName>
        <fullName evidence="3">AbrB/MazE/SpoVT family DNA-binding domain-containing protein</fullName>
    </submittedName>
</protein>
<dbReference type="PROSITE" id="PS51740">
    <property type="entry name" value="SPOVT_ABRB"/>
    <property type="match status" value="1"/>
</dbReference>
<dbReference type="GO" id="GO:0003677">
    <property type="term" value="F:DNA binding"/>
    <property type="evidence" value="ECO:0007669"/>
    <property type="project" value="UniProtKB-KW"/>
</dbReference>
<comment type="caution">
    <text evidence="3">The sequence shown here is derived from an EMBL/GenBank/DDBJ whole genome shotgun (WGS) entry which is preliminary data.</text>
</comment>
<dbReference type="Gene3D" id="2.10.260.10">
    <property type="match status" value="1"/>
</dbReference>
<dbReference type="Proteomes" id="UP000739180">
    <property type="component" value="Unassembled WGS sequence"/>
</dbReference>
<gene>
    <name evidence="3" type="ORF">FGS76_03695</name>
</gene>